<name>A0A2I0JWZ1_PUNGR</name>
<evidence type="ECO:0000256" key="1">
    <source>
        <dbReference type="SAM" id="Phobius"/>
    </source>
</evidence>
<gene>
    <name evidence="2" type="ORF">CRG98_018816</name>
</gene>
<dbReference type="AlphaFoldDB" id="A0A2I0JWZ1"/>
<feature type="transmembrane region" description="Helical" evidence="1">
    <location>
        <begin position="33"/>
        <end position="51"/>
    </location>
</feature>
<evidence type="ECO:0000313" key="2">
    <source>
        <dbReference type="EMBL" id="PKI60827.1"/>
    </source>
</evidence>
<feature type="transmembrane region" description="Helical" evidence="1">
    <location>
        <begin position="163"/>
        <end position="186"/>
    </location>
</feature>
<proteinExistence type="predicted"/>
<keyword evidence="3" id="KW-1185">Reference proteome</keyword>
<evidence type="ECO:0000313" key="3">
    <source>
        <dbReference type="Proteomes" id="UP000233551"/>
    </source>
</evidence>
<dbReference type="EMBL" id="PGOL01001108">
    <property type="protein sequence ID" value="PKI60827.1"/>
    <property type="molecule type" value="Genomic_DNA"/>
</dbReference>
<keyword evidence="1" id="KW-0472">Membrane</keyword>
<protein>
    <submittedName>
        <fullName evidence="2">Uncharacterized protein</fullName>
    </submittedName>
</protein>
<dbReference type="Proteomes" id="UP000233551">
    <property type="component" value="Unassembled WGS sequence"/>
</dbReference>
<sequence length="220" mass="24266">MFDHQQGSLLLEILPSSYQEELCKSLSYLAKKIHWPQLIIAGTSLVVVNVTDLGLYNDVLLMFFGATAKATYTWLLSGSGAIMTLTQVVIGCLLVLVQMPHQKLGRDVGMSVIALEVLFMATRSLISSPLGWLKFSHGDEVKLTASALVALGDMAIHSHLEGWTFHFLAGVASAGAIFITLLVPVTGHLQIEEEQRDLLQGHRFWKCLFREHAFIITFGD</sequence>
<feature type="transmembrane region" description="Helical" evidence="1">
    <location>
        <begin position="108"/>
        <end position="126"/>
    </location>
</feature>
<comment type="caution">
    <text evidence="2">The sequence shown here is derived from an EMBL/GenBank/DDBJ whole genome shotgun (WGS) entry which is preliminary data.</text>
</comment>
<reference evidence="2 3" key="1">
    <citation type="submission" date="2017-11" db="EMBL/GenBank/DDBJ databases">
        <title>De-novo sequencing of pomegranate (Punica granatum L.) genome.</title>
        <authorList>
            <person name="Akparov Z."/>
            <person name="Amiraslanov A."/>
            <person name="Hajiyeva S."/>
            <person name="Abbasov M."/>
            <person name="Kaur K."/>
            <person name="Hamwieh A."/>
            <person name="Solovyev V."/>
            <person name="Salamov A."/>
            <person name="Braich B."/>
            <person name="Kosarev P."/>
            <person name="Mahmoud A."/>
            <person name="Hajiyev E."/>
            <person name="Babayeva S."/>
            <person name="Izzatullayeva V."/>
            <person name="Mammadov A."/>
            <person name="Mammadov A."/>
            <person name="Sharifova S."/>
            <person name="Ojaghi J."/>
            <person name="Eynullazada K."/>
            <person name="Bayramov B."/>
            <person name="Abdulazimova A."/>
            <person name="Shahmuradov I."/>
        </authorList>
    </citation>
    <scope>NUCLEOTIDE SEQUENCE [LARGE SCALE GENOMIC DNA]</scope>
    <source>
        <strain evidence="3">cv. AG2017</strain>
        <tissue evidence="2">Leaf</tissue>
    </source>
</reference>
<feature type="transmembrane region" description="Helical" evidence="1">
    <location>
        <begin position="71"/>
        <end position="96"/>
    </location>
</feature>
<keyword evidence="1" id="KW-0812">Transmembrane</keyword>
<organism evidence="2 3">
    <name type="scientific">Punica granatum</name>
    <name type="common">Pomegranate</name>
    <dbReference type="NCBI Taxonomy" id="22663"/>
    <lineage>
        <taxon>Eukaryota</taxon>
        <taxon>Viridiplantae</taxon>
        <taxon>Streptophyta</taxon>
        <taxon>Embryophyta</taxon>
        <taxon>Tracheophyta</taxon>
        <taxon>Spermatophyta</taxon>
        <taxon>Magnoliopsida</taxon>
        <taxon>eudicotyledons</taxon>
        <taxon>Gunneridae</taxon>
        <taxon>Pentapetalae</taxon>
        <taxon>rosids</taxon>
        <taxon>malvids</taxon>
        <taxon>Myrtales</taxon>
        <taxon>Lythraceae</taxon>
        <taxon>Punica</taxon>
    </lineage>
</organism>
<accession>A0A2I0JWZ1</accession>
<keyword evidence="1" id="KW-1133">Transmembrane helix</keyword>